<dbReference type="InterPro" id="IPR003658">
    <property type="entry name" value="Anti-sigma_ant"/>
</dbReference>
<proteinExistence type="inferred from homology"/>
<keyword evidence="5" id="KW-1185">Reference proteome</keyword>
<dbReference type="PANTHER" id="PTHR33495">
    <property type="entry name" value="ANTI-SIGMA FACTOR ANTAGONIST TM_1081-RELATED-RELATED"/>
    <property type="match status" value="1"/>
</dbReference>
<gene>
    <name evidence="4" type="ORF">JOF57_000619</name>
</gene>
<dbReference type="Pfam" id="PF01740">
    <property type="entry name" value="STAS"/>
    <property type="match status" value="1"/>
</dbReference>
<dbReference type="EMBL" id="JAGIOP010000001">
    <property type="protein sequence ID" value="MBP2450734.1"/>
    <property type="molecule type" value="Genomic_DNA"/>
</dbReference>
<name>A0ABS4ZMK9_9MYCO</name>
<dbReference type="PROSITE" id="PS50801">
    <property type="entry name" value="STAS"/>
    <property type="match status" value="1"/>
</dbReference>
<organism evidence="4 5">
    <name type="scientific">Mycolicibacterium lutetiense</name>
    <dbReference type="NCBI Taxonomy" id="1641992"/>
    <lineage>
        <taxon>Bacteria</taxon>
        <taxon>Bacillati</taxon>
        <taxon>Actinomycetota</taxon>
        <taxon>Actinomycetes</taxon>
        <taxon>Mycobacteriales</taxon>
        <taxon>Mycobacteriaceae</taxon>
        <taxon>Mycolicibacterium</taxon>
    </lineage>
</organism>
<feature type="domain" description="STAS" evidence="3">
    <location>
        <begin position="10"/>
        <end position="121"/>
    </location>
</feature>
<dbReference type="CDD" id="cd07043">
    <property type="entry name" value="STAS_anti-anti-sigma_factors"/>
    <property type="match status" value="1"/>
</dbReference>
<dbReference type="PANTHER" id="PTHR33495:SF2">
    <property type="entry name" value="ANTI-SIGMA FACTOR ANTAGONIST TM_1081-RELATED"/>
    <property type="match status" value="1"/>
</dbReference>
<dbReference type="NCBIfam" id="TIGR00377">
    <property type="entry name" value="ant_ant_sig"/>
    <property type="match status" value="1"/>
</dbReference>
<comment type="similarity">
    <text evidence="1 2">Belongs to the anti-sigma-factor antagonist family.</text>
</comment>
<comment type="caution">
    <text evidence="4">The sequence shown here is derived from an EMBL/GenBank/DDBJ whole genome shotgun (WGS) entry which is preliminary data.</text>
</comment>
<protein>
    <recommendedName>
        <fullName evidence="2">Anti-sigma factor antagonist</fullName>
    </recommendedName>
</protein>
<dbReference type="SUPFAM" id="SSF52091">
    <property type="entry name" value="SpoIIaa-like"/>
    <property type="match status" value="1"/>
</dbReference>
<evidence type="ECO:0000313" key="4">
    <source>
        <dbReference type="EMBL" id="MBP2450734.1"/>
    </source>
</evidence>
<evidence type="ECO:0000256" key="2">
    <source>
        <dbReference type="RuleBase" id="RU003749"/>
    </source>
</evidence>
<reference evidence="4 5" key="1">
    <citation type="submission" date="2021-03" db="EMBL/GenBank/DDBJ databases">
        <title>Sequencing the genomes of 1000 actinobacteria strains.</title>
        <authorList>
            <person name="Klenk H.-P."/>
        </authorList>
    </citation>
    <scope>NUCLEOTIDE SEQUENCE [LARGE SCALE GENOMIC DNA]</scope>
    <source>
        <strain evidence="4 5">DSM 46713</strain>
    </source>
</reference>
<sequence length="121" mass="13250">MESHRQDHELHWTARTAPEGLIVQAFGQVDAHNESAWQRMLVESAATAPEDSTIVVDGRSLDFMSCGALVALAKQSVDSRQQRVTVRLVIAQSSIRRIIVECGMEDAISAYPDVDSALKGD</sequence>
<dbReference type="Gene3D" id="3.30.750.24">
    <property type="entry name" value="STAS domain"/>
    <property type="match status" value="1"/>
</dbReference>
<dbReference type="InterPro" id="IPR036513">
    <property type="entry name" value="STAS_dom_sf"/>
</dbReference>
<accession>A0ABS4ZMK9</accession>
<evidence type="ECO:0000313" key="5">
    <source>
        <dbReference type="Proteomes" id="UP000694460"/>
    </source>
</evidence>
<evidence type="ECO:0000259" key="3">
    <source>
        <dbReference type="PROSITE" id="PS50801"/>
    </source>
</evidence>
<dbReference type="Proteomes" id="UP000694460">
    <property type="component" value="Unassembled WGS sequence"/>
</dbReference>
<evidence type="ECO:0000256" key="1">
    <source>
        <dbReference type="ARBA" id="ARBA00009013"/>
    </source>
</evidence>
<dbReference type="InterPro" id="IPR002645">
    <property type="entry name" value="STAS_dom"/>
</dbReference>